<dbReference type="Proteomes" id="UP000033475">
    <property type="component" value="Unassembled WGS sequence"/>
</dbReference>
<dbReference type="EMBL" id="LANQ01000001">
    <property type="protein sequence ID" value="KJV57725.1"/>
    <property type="molecule type" value="Genomic_DNA"/>
</dbReference>
<name>A0A0F3MPQ7_RICFI</name>
<sequence>MFVCRESAVGTYVPKAKGVAVTIQDGKTVALTRKKALADEAKLFPVLIVKIIKPIIFRRILKLFFIILIKIINIYY</sequence>
<evidence type="ECO:0000313" key="2">
    <source>
        <dbReference type="Proteomes" id="UP000033475"/>
    </source>
</evidence>
<proteinExistence type="predicted"/>
<dbReference type="AlphaFoldDB" id="A0A0F3MPQ7"/>
<accession>A0A0F3MPQ7</accession>
<protein>
    <submittedName>
        <fullName evidence="1">Uncharacterized protein</fullName>
    </submittedName>
</protein>
<reference evidence="1 2" key="1">
    <citation type="submission" date="2015-01" db="EMBL/GenBank/DDBJ databases">
        <title>Genome Sequencing of Rickettsiales.</title>
        <authorList>
            <person name="Daugherty S.C."/>
            <person name="Su Q."/>
            <person name="Abolude K."/>
            <person name="Beier-Sexton M."/>
            <person name="Carlyon J.A."/>
            <person name="Carter R."/>
            <person name="Day N.P."/>
            <person name="Dumler S.J."/>
            <person name="Dyachenko V."/>
            <person name="Godinez A."/>
            <person name="Kurtti T.J."/>
            <person name="Lichay M."/>
            <person name="Mullins K.E."/>
            <person name="Ott S."/>
            <person name="Pappas-Brown V."/>
            <person name="Paris D.H."/>
            <person name="Patel P."/>
            <person name="Richards A.L."/>
            <person name="Sadzewicz L."/>
            <person name="Sears K."/>
            <person name="Seidman D."/>
            <person name="Sengamalay N."/>
            <person name="Stenos J."/>
            <person name="Tallon L.J."/>
            <person name="Vincent G."/>
            <person name="Fraser C.M."/>
            <person name="Munderloh U."/>
            <person name="Dunning-Hotopp J.C."/>
        </authorList>
    </citation>
    <scope>NUCLEOTIDE SEQUENCE [LARGE SCALE GENOMIC DNA]</scope>
    <source>
        <strain evidence="1 2">Pedreira</strain>
    </source>
</reference>
<organism evidence="1 2">
    <name type="scientific">Rickettsia felis str. Pedreira</name>
    <dbReference type="NCBI Taxonomy" id="1359196"/>
    <lineage>
        <taxon>Bacteria</taxon>
        <taxon>Pseudomonadati</taxon>
        <taxon>Pseudomonadota</taxon>
        <taxon>Alphaproteobacteria</taxon>
        <taxon>Rickettsiales</taxon>
        <taxon>Rickettsiaceae</taxon>
        <taxon>Rickettsieae</taxon>
        <taxon>Rickettsia</taxon>
        <taxon>spotted fever group</taxon>
    </lineage>
</organism>
<evidence type="ECO:0000313" key="1">
    <source>
        <dbReference type="EMBL" id="KJV57725.1"/>
    </source>
</evidence>
<gene>
    <name evidence="1" type="ORF">RFEPED_0091</name>
</gene>
<comment type="caution">
    <text evidence="1">The sequence shown here is derived from an EMBL/GenBank/DDBJ whole genome shotgun (WGS) entry which is preliminary data.</text>
</comment>